<dbReference type="InterPro" id="IPR008407">
    <property type="entry name" value="Brnchd-chn_aa_trnsp_AzlD"/>
</dbReference>
<keyword evidence="3" id="KW-1185">Reference proteome</keyword>
<dbReference type="eggNOG" id="ENOG5031SKC">
    <property type="taxonomic scope" value="Bacteria"/>
</dbReference>
<protein>
    <submittedName>
        <fullName evidence="2">Uncharacterized protein</fullName>
    </submittedName>
</protein>
<keyword evidence="1" id="KW-1133">Transmembrane helix</keyword>
<comment type="caution">
    <text evidence="2">The sequence shown here is derived from an EMBL/GenBank/DDBJ whole genome shotgun (WGS) entry which is preliminary data.</text>
</comment>
<keyword evidence="1" id="KW-0472">Membrane</keyword>
<dbReference type="OrthoDB" id="4289921at2"/>
<dbReference type="AlphaFoldDB" id="K6W5W0"/>
<feature type="transmembrane region" description="Helical" evidence="1">
    <location>
        <begin position="87"/>
        <end position="104"/>
    </location>
</feature>
<dbReference type="Proteomes" id="UP000008366">
    <property type="component" value="Unassembled WGS sequence"/>
</dbReference>
<name>K6W5W0_9MICO</name>
<dbReference type="Pfam" id="PF05437">
    <property type="entry name" value="AzlD"/>
    <property type="match status" value="1"/>
</dbReference>
<evidence type="ECO:0000256" key="1">
    <source>
        <dbReference type="SAM" id="Phobius"/>
    </source>
</evidence>
<dbReference type="STRING" id="1184609.KILIM_007_00030"/>
<feature type="transmembrane region" description="Helical" evidence="1">
    <location>
        <begin position="64"/>
        <end position="81"/>
    </location>
</feature>
<dbReference type="RefSeq" id="WP_006591098.1">
    <property type="nucleotide sequence ID" value="NZ_BAHD01000007.1"/>
</dbReference>
<sequence>MTDSDRWLLIVGLAAITFALKAAGPVALGGRPLPAPALRVIALLAAPLMCALVVTALFSDGPRWSVGAHTIGVAVAGLLMWRWRLPLLWAALVATALTALLRAIT</sequence>
<accession>K6W5W0</accession>
<evidence type="ECO:0000313" key="2">
    <source>
        <dbReference type="EMBL" id="GAB94565.1"/>
    </source>
</evidence>
<dbReference type="EMBL" id="BAHD01000007">
    <property type="protein sequence ID" value="GAB94565.1"/>
    <property type="molecule type" value="Genomic_DNA"/>
</dbReference>
<proteinExistence type="predicted"/>
<reference evidence="2 3" key="1">
    <citation type="submission" date="2012-08" db="EMBL/GenBank/DDBJ databases">
        <title>Whole genome shotgun sequence of Kineosphaera limosa NBRC 100340.</title>
        <authorList>
            <person name="Yoshida I."/>
            <person name="Isaki S."/>
            <person name="Hosoyama A."/>
            <person name="Tsuchikane K."/>
            <person name="Katsumata H."/>
            <person name="Ando Y."/>
            <person name="Ohji S."/>
            <person name="Hamada M."/>
            <person name="Tamura T."/>
            <person name="Yamazoe A."/>
            <person name="Yamazaki S."/>
            <person name="Fujita N."/>
        </authorList>
    </citation>
    <scope>NUCLEOTIDE SEQUENCE [LARGE SCALE GENOMIC DNA]</scope>
    <source>
        <strain evidence="2 3">NBRC 100340</strain>
    </source>
</reference>
<evidence type="ECO:0000313" key="3">
    <source>
        <dbReference type="Proteomes" id="UP000008366"/>
    </source>
</evidence>
<feature type="transmembrane region" description="Helical" evidence="1">
    <location>
        <begin position="38"/>
        <end position="57"/>
    </location>
</feature>
<organism evidence="2 3">
    <name type="scientific">Kineosphaera limosa NBRC 100340</name>
    <dbReference type="NCBI Taxonomy" id="1184609"/>
    <lineage>
        <taxon>Bacteria</taxon>
        <taxon>Bacillati</taxon>
        <taxon>Actinomycetota</taxon>
        <taxon>Actinomycetes</taxon>
        <taxon>Micrococcales</taxon>
        <taxon>Dermatophilaceae</taxon>
        <taxon>Kineosphaera</taxon>
    </lineage>
</organism>
<gene>
    <name evidence="2" type="ORF">KILIM_007_00030</name>
</gene>
<keyword evidence="1" id="KW-0812">Transmembrane</keyword>